<keyword evidence="3" id="KW-1185">Reference proteome</keyword>
<dbReference type="RefSeq" id="WP_081200566.1">
    <property type="nucleotide sequence ID" value="NZ_FOCZ01000004.1"/>
</dbReference>
<keyword evidence="1" id="KW-1133">Transmembrane helix</keyword>
<evidence type="ECO:0000256" key="1">
    <source>
        <dbReference type="SAM" id="Phobius"/>
    </source>
</evidence>
<feature type="transmembrane region" description="Helical" evidence="1">
    <location>
        <begin position="20"/>
        <end position="39"/>
    </location>
</feature>
<evidence type="ECO:0000313" key="2">
    <source>
        <dbReference type="EMBL" id="OQP48031.1"/>
    </source>
</evidence>
<feature type="transmembrane region" description="Helical" evidence="1">
    <location>
        <begin position="126"/>
        <end position="147"/>
    </location>
</feature>
<sequence length="206" mass="23883">MYAINHAATALLIKKNKPELPLWPLLIAVQLVEILWVIFNYLGIEHYTVLAGHLHLDFLPYSHSIFSGVLLAAMSYLIIAKGYGNRKLAIAFAIGVLSHIAIDLIFHEHDIRLSPFAYYPVWGLGIIKYPLVNFILELFYGIGCWWYFRGNKRLLAVIIIFNLADLPAMFASGDMLNPLQYYRFLLPTFILIQMLLTWYFVWRYAR</sequence>
<gene>
    <name evidence="2" type="ORF">A4H97_29790</name>
</gene>
<organism evidence="2 3">
    <name type="scientific">Niastella yeongjuensis</name>
    <dbReference type="NCBI Taxonomy" id="354355"/>
    <lineage>
        <taxon>Bacteria</taxon>
        <taxon>Pseudomonadati</taxon>
        <taxon>Bacteroidota</taxon>
        <taxon>Chitinophagia</taxon>
        <taxon>Chitinophagales</taxon>
        <taxon>Chitinophagaceae</taxon>
        <taxon>Niastella</taxon>
    </lineage>
</organism>
<keyword evidence="1" id="KW-0812">Transmembrane</keyword>
<feature type="transmembrane region" description="Helical" evidence="1">
    <location>
        <begin position="184"/>
        <end position="202"/>
    </location>
</feature>
<reference evidence="3" key="1">
    <citation type="submission" date="2016-04" db="EMBL/GenBank/DDBJ databases">
        <authorList>
            <person name="Chen L."/>
            <person name="Zhuang W."/>
            <person name="Wang G."/>
        </authorList>
    </citation>
    <scope>NUCLEOTIDE SEQUENCE [LARGE SCALE GENOMIC DNA]</scope>
    <source>
        <strain evidence="3">17621</strain>
    </source>
</reference>
<accession>A0A1V9EPM3</accession>
<dbReference type="Proteomes" id="UP000192610">
    <property type="component" value="Unassembled WGS sequence"/>
</dbReference>
<dbReference type="EMBL" id="LVXG01000018">
    <property type="protein sequence ID" value="OQP48031.1"/>
    <property type="molecule type" value="Genomic_DNA"/>
</dbReference>
<feature type="transmembrane region" description="Helical" evidence="1">
    <location>
        <begin position="59"/>
        <end position="79"/>
    </location>
</feature>
<comment type="caution">
    <text evidence="2">The sequence shown here is derived from an EMBL/GenBank/DDBJ whole genome shotgun (WGS) entry which is preliminary data.</text>
</comment>
<proteinExistence type="predicted"/>
<dbReference type="STRING" id="354355.SAMN05660816_02358"/>
<dbReference type="AlphaFoldDB" id="A0A1V9EPM3"/>
<feature type="transmembrane region" description="Helical" evidence="1">
    <location>
        <begin position="154"/>
        <end position="172"/>
    </location>
</feature>
<evidence type="ECO:0000313" key="3">
    <source>
        <dbReference type="Proteomes" id="UP000192610"/>
    </source>
</evidence>
<name>A0A1V9EPM3_9BACT</name>
<dbReference type="OrthoDB" id="327431at2"/>
<keyword evidence="1" id="KW-0472">Membrane</keyword>
<protein>
    <submittedName>
        <fullName evidence="2">Uncharacterized protein</fullName>
    </submittedName>
</protein>
<feature type="transmembrane region" description="Helical" evidence="1">
    <location>
        <begin position="88"/>
        <end position="106"/>
    </location>
</feature>